<keyword evidence="1" id="KW-0547">Nucleotide-binding</keyword>
<dbReference type="Proteomes" id="UP000030755">
    <property type="component" value="Unassembled WGS sequence"/>
</dbReference>
<organism evidence="4 5">
    <name type="scientific">Rozella allomycis (strain CSF55)</name>
    <dbReference type="NCBI Taxonomy" id="988480"/>
    <lineage>
        <taxon>Eukaryota</taxon>
        <taxon>Fungi</taxon>
        <taxon>Fungi incertae sedis</taxon>
        <taxon>Cryptomycota</taxon>
        <taxon>Cryptomycota incertae sedis</taxon>
        <taxon>Rozella</taxon>
    </lineage>
</organism>
<evidence type="ECO:0000259" key="3">
    <source>
        <dbReference type="PROSITE" id="PS50011"/>
    </source>
</evidence>
<protein>
    <submittedName>
        <fullName evidence="4">Serine/threonine-dual specificity kinase domain-containing protein</fullName>
    </submittedName>
</protein>
<evidence type="ECO:0000313" key="4">
    <source>
        <dbReference type="EMBL" id="EPZ32162.1"/>
    </source>
</evidence>
<dbReference type="GO" id="GO:0035556">
    <property type="term" value="P:intracellular signal transduction"/>
    <property type="evidence" value="ECO:0007669"/>
    <property type="project" value="TreeGrafter"/>
</dbReference>
<dbReference type="PANTHER" id="PTHR24346">
    <property type="entry name" value="MAP/MICROTUBULE AFFINITY-REGULATING KINASE"/>
    <property type="match status" value="1"/>
</dbReference>
<keyword evidence="2" id="KW-0067">ATP-binding</keyword>
<dbReference type="Pfam" id="PF00069">
    <property type="entry name" value="Pkinase"/>
    <property type="match status" value="1"/>
</dbReference>
<keyword evidence="5" id="KW-1185">Reference proteome</keyword>
<evidence type="ECO:0000256" key="2">
    <source>
        <dbReference type="ARBA" id="ARBA00022840"/>
    </source>
</evidence>
<evidence type="ECO:0000313" key="5">
    <source>
        <dbReference type="Proteomes" id="UP000030755"/>
    </source>
</evidence>
<keyword evidence="4" id="KW-0808">Transferase</keyword>
<dbReference type="InterPro" id="IPR011009">
    <property type="entry name" value="Kinase-like_dom_sf"/>
</dbReference>
<dbReference type="GO" id="GO:0005524">
    <property type="term" value="F:ATP binding"/>
    <property type="evidence" value="ECO:0007669"/>
    <property type="project" value="UniProtKB-KW"/>
</dbReference>
<dbReference type="InterPro" id="IPR008271">
    <property type="entry name" value="Ser/Thr_kinase_AS"/>
</dbReference>
<name>A0A075AUI1_ROZAC</name>
<gene>
    <name evidence="4" type="ORF">O9G_003301</name>
</gene>
<dbReference type="PANTHER" id="PTHR24346:SF110">
    <property type="entry name" value="NON-SPECIFIC SERINE_THREONINE PROTEIN KINASE"/>
    <property type="match status" value="1"/>
</dbReference>
<dbReference type="OrthoDB" id="4062651at2759"/>
<dbReference type="InterPro" id="IPR000719">
    <property type="entry name" value="Prot_kinase_dom"/>
</dbReference>
<evidence type="ECO:0000256" key="1">
    <source>
        <dbReference type="ARBA" id="ARBA00022741"/>
    </source>
</evidence>
<reference evidence="4 5" key="1">
    <citation type="journal article" date="2013" name="Curr. Biol.">
        <title>Shared signatures of parasitism and phylogenomics unite Cryptomycota and microsporidia.</title>
        <authorList>
            <person name="James T.Y."/>
            <person name="Pelin A."/>
            <person name="Bonen L."/>
            <person name="Ahrendt S."/>
            <person name="Sain D."/>
            <person name="Corradi N."/>
            <person name="Stajich J.E."/>
        </authorList>
    </citation>
    <scope>NUCLEOTIDE SEQUENCE [LARGE SCALE GENOMIC DNA]</scope>
    <source>
        <strain evidence="4 5">CSF55</strain>
    </source>
</reference>
<dbReference type="OMA" id="RIANAEW"/>
<keyword evidence="4" id="KW-0418">Kinase</keyword>
<dbReference type="GO" id="GO:0004674">
    <property type="term" value="F:protein serine/threonine kinase activity"/>
    <property type="evidence" value="ECO:0007669"/>
    <property type="project" value="TreeGrafter"/>
</dbReference>
<dbReference type="PROSITE" id="PS00108">
    <property type="entry name" value="PROTEIN_KINASE_ST"/>
    <property type="match status" value="1"/>
</dbReference>
<dbReference type="EMBL" id="KE561174">
    <property type="protein sequence ID" value="EPZ32162.1"/>
    <property type="molecule type" value="Genomic_DNA"/>
</dbReference>
<dbReference type="GO" id="GO:0005737">
    <property type="term" value="C:cytoplasm"/>
    <property type="evidence" value="ECO:0007669"/>
    <property type="project" value="TreeGrafter"/>
</dbReference>
<dbReference type="SUPFAM" id="SSF56112">
    <property type="entry name" value="Protein kinase-like (PK-like)"/>
    <property type="match status" value="1"/>
</dbReference>
<dbReference type="Gene3D" id="1.10.510.10">
    <property type="entry name" value="Transferase(Phosphotransferase) domain 1"/>
    <property type="match status" value="1"/>
</dbReference>
<feature type="domain" description="Protein kinase" evidence="3">
    <location>
        <begin position="181"/>
        <end position="448"/>
    </location>
</feature>
<dbReference type="AlphaFoldDB" id="A0A075AUI1"/>
<dbReference type="SMART" id="SM00220">
    <property type="entry name" value="S_TKc"/>
    <property type="match status" value="1"/>
</dbReference>
<dbReference type="PROSITE" id="PS50011">
    <property type="entry name" value="PROTEIN_KINASE_DOM"/>
    <property type="match status" value="1"/>
</dbReference>
<proteinExistence type="predicted"/>
<dbReference type="STRING" id="988480.A0A075AUI1"/>
<dbReference type="HOGENOM" id="CLU_607143_0_0_1"/>
<accession>A0A075AUI1</accession>
<sequence>MNDESRISNDEIQTQTISKTFDQLQLNQSDVPHKEESESTQYARREDNFELRNNEESLFLARPLSLEKINTQGKLPVRTSALGIMLQPTRNTIKNEFIDGGTTNYTFQNRDFITNRLRKNSIKAHEFGDRKSRYHHRSKSVNSSISYSSCPQSPAVEFLSGMAEMKNTSFSFQKGEIVEGYVIGEVIGTGAFSEVREAFTQLPADDKDSNMSVVQKADETSMNIFEKEINIWKTLDHPNILPLIEILVTEETKIAVSPAAAKGNFLQFLMKNGALSDDNVLKDVIYQLTDAILYLHEDANVAHRDIKLENILVDFDYHIWLCDFGLSESLALCSSEKICLASGSLAYSPPEEVSLSSHRLSIDGNVFDRLKASDVWSLGVVFYALATGNLPFSDSFPPRLQLSIISGKYKPFPESFQNSSLKELISSILTTDYRKRPTISQVKKLPYFNAQ</sequence>